<dbReference type="InterPro" id="IPR036388">
    <property type="entry name" value="WH-like_DNA-bd_sf"/>
</dbReference>
<evidence type="ECO:0000256" key="3">
    <source>
        <dbReference type="ARBA" id="ARBA00022741"/>
    </source>
</evidence>
<evidence type="ECO:0000313" key="15">
    <source>
        <dbReference type="EMBL" id="MBW0481303.1"/>
    </source>
</evidence>
<dbReference type="PROSITE" id="PS51192">
    <property type="entry name" value="HELICASE_ATP_BIND_1"/>
    <property type="match status" value="1"/>
</dbReference>
<keyword evidence="3 11" id="KW-0547">Nucleotide-binding</keyword>
<evidence type="ECO:0000256" key="6">
    <source>
        <dbReference type="ARBA" id="ARBA00022840"/>
    </source>
</evidence>
<evidence type="ECO:0000256" key="5">
    <source>
        <dbReference type="ARBA" id="ARBA00022806"/>
    </source>
</evidence>
<keyword evidence="7" id="KW-0238">DNA-binding</keyword>
<dbReference type="EC" id="5.6.2.4" evidence="11"/>
<dbReference type="InterPro" id="IPR011545">
    <property type="entry name" value="DEAD/DEAH_box_helicase_dom"/>
</dbReference>
<dbReference type="NCBIfam" id="TIGR00614">
    <property type="entry name" value="recQ_fam"/>
    <property type="match status" value="1"/>
</dbReference>
<organism evidence="15 16">
    <name type="scientific">Austropuccinia psidii MF-1</name>
    <dbReference type="NCBI Taxonomy" id="1389203"/>
    <lineage>
        <taxon>Eukaryota</taxon>
        <taxon>Fungi</taxon>
        <taxon>Dikarya</taxon>
        <taxon>Basidiomycota</taxon>
        <taxon>Pucciniomycotina</taxon>
        <taxon>Pucciniomycetes</taxon>
        <taxon>Pucciniales</taxon>
        <taxon>Sphaerophragmiaceae</taxon>
        <taxon>Austropuccinia</taxon>
    </lineage>
</organism>
<comment type="subcellular location">
    <subcellularLocation>
        <location evidence="11">Nucleus</location>
    </subcellularLocation>
</comment>
<evidence type="ECO:0000256" key="12">
    <source>
        <dbReference type="SAM" id="MobiDB-lite"/>
    </source>
</evidence>
<comment type="similarity">
    <text evidence="1 11">Belongs to the helicase family. RecQ subfamily.</text>
</comment>
<dbReference type="GO" id="GO:0046872">
    <property type="term" value="F:metal ion binding"/>
    <property type="evidence" value="ECO:0007669"/>
    <property type="project" value="UniProtKB-KW"/>
</dbReference>
<evidence type="ECO:0000256" key="2">
    <source>
        <dbReference type="ARBA" id="ARBA00022723"/>
    </source>
</evidence>
<dbReference type="GO" id="GO:0005737">
    <property type="term" value="C:cytoplasm"/>
    <property type="evidence" value="ECO:0007669"/>
    <property type="project" value="TreeGrafter"/>
</dbReference>
<evidence type="ECO:0000259" key="13">
    <source>
        <dbReference type="PROSITE" id="PS51192"/>
    </source>
</evidence>
<dbReference type="PANTHER" id="PTHR13710:SF105">
    <property type="entry name" value="ATP-DEPENDENT DNA HELICASE Q1"/>
    <property type="match status" value="1"/>
</dbReference>
<evidence type="ECO:0000256" key="4">
    <source>
        <dbReference type="ARBA" id="ARBA00022801"/>
    </source>
</evidence>
<dbReference type="Pfam" id="PF00271">
    <property type="entry name" value="Helicase_C"/>
    <property type="match status" value="1"/>
</dbReference>
<dbReference type="GO" id="GO:0000724">
    <property type="term" value="P:double-strand break repair via homologous recombination"/>
    <property type="evidence" value="ECO:0007669"/>
    <property type="project" value="TreeGrafter"/>
</dbReference>
<protein>
    <recommendedName>
        <fullName evidence="11">ATP-dependent DNA helicase</fullName>
        <ecNumber evidence="11">5.6.2.4</ecNumber>
    </recommendedName>
</protein>
<evidence type="ECO:0000256" key="1">
    <source>
        <dbReference type="ARBA" id="ARBA00005446"/>
    </source>
</evidence>
<feature type="domain" description="Helicase C-terminal" evidence="14">
    <location>
        <begin position="347"/>
        <end position="501"/>
    </location>
</feature>
<dbReference type="PANTHER" id="PTHR13710">
    <property type="entry name" value="DNA HELICASE RECQ FAMILY MEMBER"/>
    <property type="match status" value="1"/>
</dbReference>
<dbReference type="GO" id="GO:0005634">
    <property type="term" value="C:nucleus"/>
    <property type="evidence" value="ECO:0007669"/>
    <property type="project" value="UniProtKB-SubCell"/>
</dbReference>
<dbReference type="GO" id="GO:0043138">
    <property type="term" value="F:3'-5' DNA helicase activity"/>
    <property type="evidence" value="ECO:0007669"/>
    <property type="project" value="UniProtKB-EC"/>
</dbReference>
<comment type="catalytic activity">
    <reaction evidence="11">
        <text>ATP + H2O = ADP + phosphate + H(+)</text>
        <dbReference type="Rhea" id="RHEA:13065"/>
        <dbReference type="ChEBI" id="CHEBI:15377"/>
        <dbReference type="ChEBI" id="CHEBI:15378"/>
        <dbReference type="ChEBI" id="CHEBI:30616"/>
        <dbReference type="ChEBI" id="CHEBI:43474"/>
        <dbReference type="ChEBI" id="CHEBI:456216"/>
    </reaction>
</comment>
<dbReference type="PROSITE" id="PS00690">
    <property type="entry name" value="DEAH_ATP_HELICASE"/>
    <property type="match status" value="1"/>
</dbReference>
<dbReference type="GO" id="GO:0016787">
    <property type="term" value="F:hydrolase activity"/>
    <property type="evidence" value="ECO:0007669"/>
    <property type="project" value="UniProtKB-KW"/>
</dbReference>
<dbReference type="InterPro" id="IPR001650">
    <property type="entry name" value="Helicase_C-like"/>
</dbReference>
<feature type="compositionally biased region" description="Basic and acidic residues" evidence="12">
    <location>
        <begin position="706"/>
        <end position="716"/>
    </location>
</feature>
<dbReference type="OrthoDB" id="10261556at2759"/>
<dbReference type="GO" id="GO:0005694">
    <property type="term" value="C:chromosome"/>
    <property type="evidence" value="ECO:0007669"/>
    <property type="project" value="TreeGrafter"/>
</dbReference>
<comment type="catalytic activity">
    <reaction evidence="10 11">
        <text>Couples ATP hydrolysis with the unwinding of duplex DNA by translocating in the 3'-5' direction.</text>
        <dbReference type="EC" id="5.6.2.4"/>
    </reaction>
</comment>
<dbReference type="GO" id="GO:0009378">
    <property type="term" value="F:four-way junction helicase activity"/>
    <property type="evidence" value="ECO:0007669"/>
    <property type="project" value="TreeGrafter"/>
</dbReference>
<feature type="region of interest" description="Disordered" evidence="12">
    <location>
        <begin position="694"/>
        <end position="753"/>
    </location>
</feature>
<dbReference type="GO" id="GO:0005524">
    <property type="term" value="F:ATP binding"/>
    <property type="evidence" value="ECO:0007669"/>
    <property type="project" value="UniProtKB-KW"/>
</dbReference>
<evidence type="ECO:0000259" key="14">
    <source>
        <dbReference type="PROSITE" id="PS51194"/>
    </source>
</evidence>
<evidence type="ECO:0000256" key="10">
    <source>
        <dbReference type="ARBA" id="ARBA00034617"/>
    </source>
</evidence>
<dbReference type="SMART" id="SM00487">
    <property type="entry name" value="DEXDc"/>
    <property type="match status" value="1"/>
</dbReference>
<feature type="compositionally biased region" description="Polar residues" evidence="12">
    <location>
        <begin position="732"/>
        <end position="747"/>
    </location>
</feature>
<dbReference type="CDD" id="cd18794">
    <property type="entry name" value="SF2_C_RecQ"/>
    <property type="match status" value="1"/>
</dbReference>
<proteinExistence type="inferred from homology"/>
<dbReference type="GO" id="GO:0003677">
    <property type="term" value="F:DNA binding"/>
    <property type="evidence" value="ECO:0007669"/>
    <property type="project" value="UniProtKB-KW"/>
</dbReference>
<dbReference type="InterPro" id="IPR027417">
    <property type="entry name" value="P-loop_NTPase"/>
</dbReference>
<keyword evidence="2" id="KW-0479">Metal-binding</keyword>
<reference evidence="15" key="1">
    <citation type="submission" date="2021-03" db="EMBL/GenBank/DDBJ databases">
        <title>Draft genome sequence of rust myrtle Austropuccinia psidii MF-1, a brazilian biotype.</title>
        <authorList>
            <person name="Quecine M.C."/>
            <person name="Pachon D.M.R."/>
            <person name="Bonatelli M.L."/>
            <person name="Correr F.H."/>
            <person name="Franceschini L.M."/>
            <person name="Leite T.F."/>
            <person name="Margarido G.R.A."/>
            <person name="Almeida C.A."/>
            <person name="Ferrarezi J.A."/>
            <person name="Labate C.A."/>
        </authorList>
    </citation>
    <scope>NUCLEOTIDE SEQUENCE</scope>
    <source>
        <strain evidence="15">MF-1</strain>
    </source>
</reference>
<name>A0A9Q3CE29_9BASI</name>
<feature type="domain" description="Helicase ATP-binding" evidence="13">
    <location>
        <begin position="116"/>
        <end position="311"/>
    </location>
</feature>
<evidence type="ECO:0000313" key="16">
    <source>
        <dbReference type="Proteomes" id="UP000765509"/>
    </source>
</evidence>
<keyword evidence="8" id="KW-0413">Isomerase</keyword>
<dbReference type="Gene3D" id="3.40.50.300">
    <property type="entry name" value="P-loop containing nucleotide triphosphate hydrolases"/>
    <property type="match status" value="2"/>
</dbReference>
<dbReference type="Pfam" id="PF16124">
    <property type="entry name" value="RecQ_Zn_bind"/>
    <property type="match status" value="1"/>
</dbReference>
<dbReference type="EMBL" id="AVOT02006331">
    <property type="protein sequence ID" value="MBW0481303.1"/>
    <property type="molecule type" value="Genomic_DNA"/>
</dbReference>
<evidence type="ECO:0000256" key="7">
    <source>
        <dbReference type="ARBA" id="ARBA00023125"/>
    </source>
</evidence>
<keyword evidence="6 11" id="KW-0067">ATP-binding</keyword>
<dbReference type="Proteomes" id="UP000765509">
    <property type="component" value="Unassembled WGS sequence"/>
</dbReference>
<dbReference type="Pfam" id="PF00270">
    <property type="entry name" value="DEAD"/>
    <property type="match status" value="1"/>
</dbReference>
<dbReference type="InterPro" id="IPR004589">
    <property type="entry name" value="DNA_helicase_ATP-dep_RecQ"/>
</dbReference>
<keyword evidence="5 11" id="KW-0347">Helicase</keyword>
<gene>
    <name evidence="15" type="ORF">O181_021018</name>
</gene>
<feature type="compositionally biased region" description="Basic residues" evidence="12">
    <location>
        <begin position="694"/>
        <end position="705"/>
    </location>
</feature>
<dbReference type="PROSITE" id="PS51194">
    <property type="entry name" value="HELICASE_CTER"/>
    <property type="match status" value="1"/>
</dbReference>
<keyword evidence="9 11" id="KW-0539">Nucleus</keyword>
<dbReference type="SMART" id="SM00490">
    <property type="entry name" value="HELICc"/>
    <property type="match status" value="1"/>
</dbReference>
<sequence>MARNSDRVVEIRQELTRLRSLIISLEESERALKCELESILDGSDEEISSISAIPAIKSAKAKNLTSSDPLIDFHSRFKYGTDQKEKVAWDWTVTLRQTMSRLWNISDYRFNQEAVCNAVLANRNVLVIMPTGGGKSLTYQLPAVLSQGTTLVISPLLALMADQIMHLEEVGVEATMLTATTTRQMASSIMKRLVNPGFDQAADQAEKKKSKAKDFDVESIKLCYVTPEKIAKSKTFVSTLQKMYEAKRLARIVIDEAHCCSSLGHDFRPDYKQLSILKTLFPEVPIVALTATCPPNVMKDLLKILKLGPITGSRNANRDGTVLFTAPLNRPNLHYQVLPKPHSAAELIDELASWIEKNWPGSQGIVYTLSQKDTASVAQGLMTRSNRRITTGIYHASLSDSQKHQVHSAWRDGSIQVVCATTAFGMGIDAPQVRFVIHHTLPKSLEGYYQESGRAGRDGLVSDCVLFWKTTDLVKLSGMVASEMDGIPKLYSMAKYAVELRLCRCTMLAEYFNTSHSSGDYLEDPPFNYEKCGQCDNCRRDPTEVQSNDFTVEATKICYIVDYLIQHNARITLIQLADLSRGSGPSLTKLLHHSQRETTFDDPGSHNFEGELSLEELIGGKVVLTKEQAEEILLHLILQGYLEEQFVATAYTVNSYIKLGKKSRELLRNFHPIRNTTNSGNFVSNVRFVLHTLLRNKKNGSNKNKHTMEKQHEPVNKKPKPRATTKRPKPTQAETPSPNNCNFYSGNERNKKGKNINRPVAIKAIILKHSVLQTLNGNKKEHLRSFCPCATPGQAKSNNPPKIQWELMPFDTAYWGTGRGNLGHASPVGHSLKIKT</sequence>
<dbReference type="AlphaFoldDB" id="A0A9Q3CE29"/>
<dbReference type="FunFam" id="3.40.50.300:FF:001975">
    <property type="entry name" value="ATP-dependent DNA helicase"/>
    <property type="match status" value="1"/>
</dbReference>
<dbReference type="InterPro" id="IPR014001">
    <property type="entry name" value="Helicase_ATP-bd"/>
</dbReference>
<accession>A0A9Q3CE29</accession>
<comment type="caution">
    <text evidence="15">The sequence shown here is derived from an EMBL/GenBank/DDBJ whole genome shotgun (WGS) entry which is preliminary data.</text>
</comment>
<evidence type="ECO:0000256" key="11">
    <source>
        <dbReference type="RuleBase" id="RU364117"/>
    </source>
</evidence>
<evidence type="ECO:0000256" key="9">
    <source>
        <dbReference type="ARBA" id="ARBA00023242"/>
    </source>
</evidence>
<feature type="compositionally biased region" description="Basic residues" evidence="12">
    <location>
        <begin position="717"/>
        <end position="729"/>
    </location>
</feature>
<dbReference type="SUPFAM" id="SSF52540">
    <property type="entry name" value="P-loop containing nucleoside triphosphate hydrolases"/>
    <property type="match status" value="1"/>
</dbReference>
<dbReference type="InterPro" id="IPR032284">
    <property type="entry name" value="RecQ_Zn-bd"/>
</dbReference>
<keyword evidence="4 11" id="KW-0378">Hydrolase</keyword>
<dbReference type="FunFam" id="3.40.50.300:FF:001544">
    <property type="entry name" value="ATP-dependent DNA helicase"/>
    <property type="match status" value="1"/>
</dbReference>
<evidence type="ECO:0000256" key="8">
    <source>
        <dbReference type="ARBA" id="ARBA00023235"/>
    </source>
</evidence>
<dbReference type="InterPro" id="IPR002464">
    <property type="entry name" value="DNA/RNA_helicase_DEAH_CS"/>
</dbReference>
<dbReference type="Gene3D" id="1.10.10.10">
    <property type="entry name" value="Winged helix-like DNA-binding domain superfamily/Winged helix DNA-binding domain"/>
    <property type="match status" value="1"/>
</dbReference>
<keyword evidence="16" id="KW-1185">Reference proteome</keyword>